<sequence>MRSFLRTLAFPIACALTGAAAALFVVTVNQAPAPACPAAPTIHIRHEMQALATAPSLHERRAARVAPPRVAPVAFVHPTVAAPARVAPVAFVHPTIAAPAPFDDPRSRLEVPAGAVRCVETGRCVVDLGFYQTLRRDPSLLAREAHILPSLKDGHMRGLKLYAIRSGSLPSLLGLKNGDLLTRLNGVPLDQEGGASIAGAVVGLIRDREQPIIRMDIERKGQPIAVSIDVASLKEALQPASAGH</sequence>
<reference evidence="2 3" key="1">
    <citation type="submission" date="2022-11" db="EMBL/GenBank/DDBJ databases">
        <title>Minimal conservation of predation-associated metabolite biosynthetic gene clusters underscores biosynthetic potential of Myxococcota including descriptions for ten novel species: Archangium lansinium sp. nov., Myxococcus landrumus sp. nov., Nannocystis bai.</title>
        <authorList>
            <person name="Ahearne A."/>
            <person name="Stevens C."/>
            <person name="Dowd S."/>
        </authorList>
    </citation>
    <scope>NUCLEOTIDE SEQUENCE [LARGE SCALE GENOMIC DNA]</scope>
    <source>
        <strain evidence="2 3">BB15-2</strain>
    </source>
</reference>
<keyword evidence="1" id="KW-0732">Signal</keyword>
<comment type="caution">
    <text evidence="2">The sequence shown here is derived from an EMBL/GenBank/DDBJ whole genome shotgun (WGS) entry which is preliminary data.</text>
</comment>
<evidence type="ECO:0000313" key="3">
    <source>
        <dbReference type="Proteomes" id="UP001221686"/>
    </source>
</evidence>
<accession>A0ABT5E5J8</accession>
<dbReference type="Proteomes" id="UP001221686">
    <property type="component" value="Unassembled WGS sequence"/>
</dbReference>
<keyword evidence="3" id="KW-1185">Reference proteome</keyword>
<evidence type="ECO:0008006" key="4">
    <source>
        <dbReference type="Google" id="ProtNLM"/>
    </source>
</evidence>
<dbReference type="SUPFAM" id="SSF50156">
    <property type="entry name" value="PDZ domain-like"/>
    <property type="match status" value="1"/>
</dbReference>
<proteinExistence type="predicted"/>
<evidence type="ECO:0000313" key="2">
    <source>
        <dbReference type="EMBL" id="MDC0720718.1"/>
    </source>
</evidence>
<dbReference type="RefSeq" id="WP_272089227.1">
    <property type="nucleotide sequence ID" value="NZ_JAQNDL010000003.1"/>
</dbReference>
<protein>
    <recommendedName>
        <fullName evidence="4">PDZ domain-containing protein</fullName>
    </recommendedName>
</protein>
<dbReference type="InterPro" id="IPR036034">
    <property type="entry name" value="PDZ_sf"/>
</dbReference>
<gene>
    <name evidence="2" type="ORF">POL25_27685</name>
</gene>
<feature type="chain" id="PRO_5047412462" description="PDZ domain-containing protein" evidence="1">
    <location>
        <begin position="22"/>
        <end position="244"/>
    </location>
</feature>
<feature type="signal peptide" evidence="1">
    <location>
        <begin position="1"/>
        <end position="21"/>
    </location>
</feature>
<dbReference type="EMBL" id="JAQNDL010000003">
    <property type="protein sequence ID" value="MDC0720718.1"/>
    <property type="molecule type" value="Genomic_DNA"/>
</dbReference>
<dbReference type="Gene3D" id="2.30.42.10">
    <property type="match status" value="1"/>
</dbReference>
<name>A0ABT5E5J8_9BACT</name>
<organism evidence="2 3">
    <name type="scientific">Nannocystis bainbridge</name>
    <dbReference type="NCBI Taxonomy" id="2995303"/>
    <lineage>
        <taxon>Bacteria</taxon>
        <taxon>Pseudomonadati</taxon>
        <taxon>Myxococcota</taxon>
        <taxon>Polyangia</taxon>
        <taxon>Nannocystales</taxon>
        <taxon>Nannocystaceae</taxon>
        <taxon>Nannocystis</taxon>
    </lineage>
</organism>
<evidence type="ECO:0000256" key="1">
    <source>
        <dbReference type="SAM" id="SignalP"/>
    </source>
</evidence>